<accession>A0A089HG94</accession>
<protein>
    <submittedName>
        <fullName evidence="1">Uncharacterized protein</fullName>
    </submittedName>
</protein>
<organism evidence="1 2">
    <name type="scientific">Paenibacillus durus</name>
    <name type="common">Paenibacillus azotofixans</name>
    <dbReference type="NCBI Taxonomy" id="44251"/>
    <lineage>
        <taxon>Bacteria</taxon>
        <taxon>Bacillati</taxon>
        <taxon>Bacillota</taxon>
        <taxon>Bacilli</taxon>
        <taxon>Bacillales</taxon>
        <taxon>Paenibacillaceae</taxon>
        <taxon>Paenibacillus</taxon>
    </lineage>
</organism>
<evidence type="ECO:0000313" key="1">
    <source>
        <dbReference type="EMBL" id="AIQ10946.1"/>
    </source>
</evidence>
<sequence>MVSLETGRSPGFRLFFRRLPKSRFPRSKWPYAGRCRPYPAEEGHPVTVAGPQRIRTALPY</sequence>
<evidence type="ECO:0000313" key="2">
    <source>
        <dbReference type="Proteomes" id="UP000029409"/>
    </source>
</evidence>
<name>A0A089HG94_PAEDU</name>
<keyword evidence="2" id="KW-1185">Reference proteome</keyword>
<dbReference type="STRING" id="44251.PDUR_02155"/>
<reference evidence="1 2" key="1">
    <citation type="submission" date="2014-08" db="EMBL/GenBank/DDBJ databases">
        <title>Comparative genomics of the Paenibacillus odorifer group.</title>
        <authorList>
            <person name="den Bakker H.C."/>
            <person name="Tsai Y.-C."/>
            <person name="Martin N."/>
            <person name="Korlach J."/>
            <person name="Wiedmann M."/>
        </authorList>
    </citation>
    <scope>NUCLEOTIDE SEQUENCE [LARGE SCALE GENOMIC DNA]</scope>
    <source>
        <strain evidence="1 2">DSM 1735</strain>
    </source>
</reference>
<proteinExistence type="predicted"/>
<dbReference type="AlphaFoldDB" id="A0A089HG94"/>
<gene>
    <name evidence="1" type="ORF">PDUR_02155</name>
</gene>
<dbReference type="Proteomes" id="UP000029409">
    <property type="component" value="Chromosome"/>
</dbReference>
<dbReference type="KEGG" id="pdu:PDUR_02155"/>
<dbReference type="EMBL" id="CP009288">
    <property type="protein sequence ID" value="AIQ10946.1"/>
    <property type="molecule type" value="Genomic_DNA"/>
</dbReference>